<dbReference type="PANTHER" id="PTHR43133:SF46">
    <property type="entry name" value="RNA POLYMERASE SIGMA-70 FACTOR ECF SUBFAMILY"/>
    <property type="match status" value="1"/>
</dbReference>
<gene>
    <name evidence="6" type="ORF">SAMN05421823_103384</name>
</gene>
<sequence length="186" mass="22293">MKDHLLWRQFKDGNHQAFATIFHTHYRALFQYGVKIVPDENLVKDCIQELFTDLWEKRRRLGDCPSILFYLLKSLRRRIVRVAAAQQRRNRQDAHLYEHAFHLMLSDEERMFAQETYDLLESQLQKALEGLSPRQKEVIYLRYYNNLSFREVAEVLELNYQSVRNYAHSALTVLRKRLQPPLKVVG</sequence>
<evidence type="ECO:0000256" key="3">
    <source>
        <dbReference type="ARBA" id="ARBA00023082"/>
    </source>
</evidence>
<proteinExistence type="inferred from homology"/>
<dbReference type="STRING" id="1075417.SAMN05421823_103384"/>
<dbReference type="EMBL" id="FNFO01000003">
    <property type="protein sequence ID" value="SDK72403.1"/>
    <property type="molecule type" value="Genomic_DNA"/>
</dbReference>
<organism evidence="6 7">
    <name type="scientific">Catalinimonas alkaloidigena</name>
    <dbReference type="NCBI Taxonomy" id="1075417"/>
    <lineage>
        <taxon>Bacteria</taxon>
        <taxon>Pseudomonadati</taxon>
        <taxon>Bacteroidota</taxon>
        <taxon>Cytophagia</taxon>
        <taxon>Cytophagales</taxon>
        <taxon>Catalimonadaceae</taxon>
        <taxon>Catalinimonas</taxon>
    </lineage>
</organism>
<dbReference type="PANTHER" id="PTHR43133">
    <property type="entry name" value="RNA POLYMERASE ECF-TYPE SIGMA FACTO"/>
    <property type="match status" value="1"/>
</dbReference>
<keyword evidence="7" id="KW-1185">Reference proteome</keyword>
<dbReference type="InterPro" id="IPR036388">
    <property type="entry name" value="WH-like_DNA-bd_sf"/>
</dbReference>
<keyword evidence="4" id="KW-0804">Transcription</keyword>
<dbReference type="OrthoDB" id="9150024at2"/>
<dbReference type="InterPro" id="IPR013249">
    <property type="entry name" value="RNA_pol_sigma70_r4_t2"/>
</dbReference>
<dbReference type="Gene3D" id="1.10.10.10">
    <property type="entry name" value="Winged helix-like DNA-binding domain superfamily/Winged helix DNA-binding domain"/>
    <property type="match status" value="1"/>
</dbReference>
<evidence type="ECO:0000313" key="7">
    <source>
        <dbReference type="Proteomes" id="UP000198510"/>
    </source>
</evidence>
<evidence type="ECO:0000256" key="4">
    <source>
        <dbReference type="ARBA" id="ARBA00023163"/>
    </source>
</evidence>
<dbReference type="SUPFAM" id="SSF88659">
    <property type="entry name" value="Sigma3 and sigma4 domains of RNA polymerase sigma factors"/>
    <property type="match status" value="1"/>
</dbReference>
<dbReference type="GO" id="GO:0003677">
    <property type="term" value="F:DNA binding"/>
    <property type="evidence" value="ECO:0007669"/>
    <property type="project" value="InterPro"/>
</dbReference>
<evidence type="ECO:0000313" key="6">
    <source>
        <dbReference type="EMBL" id="SDK72403.1"/>
    </source>
</evidence>
<dbReference type="CDD" id="cd06171">
    <property type="entry name" value="Sigma70_r4"/>
    <property type="match status" value="1"/>
</dbReference>
<dbReference type="GO" id="GO:0006352">
    <property type="term" value="P:DNA-templated transcription initiation"/>
    <property type="evidence" value="ECO:0007669"/>
    <property type="project" value="InterPro"/>
</dbReference>
<dbReference type="InterPro" id="IPR014284">
    <property type="entry name" value="RNA_pol_sigma-70_dom"/>
</dbReference>
<evidence type="ECO:0000256" key="2">
    <source>
        <dbReference type="ARBA" id="ARBA00023015"/>
    </source>
</evidence>
<comment type="similarity">
    <text evidence="1">Belongs to the sigma-70 factor family. ECF subfamily.</text>
</comment>
<dbReference type="Pfam" id="PF08281">
    <property type="entry name" value="Sigma70_r4_2"/>
    <property type="match status" value="1"/>
</dbReference>
<protein>
    <submittedName>
        <fullName evidence="6">RNA polymerase sigma factor, sigma-70 family</fullName>
    </submittedName>
</protein>
<feature type="domain" description="RNA polymerase sigma factor 70 region 4 type 2" evidence="5">
    <location>
        <begin position="123"/>
        <end position="171"/>
    </location>
</feature>
<name>A0A1G9E8B4_9BACT</name>
<evidence type="ECO:0000259" key="5">
    <source>
        <dbReference type="Pfam" id="PF08281"/>
    </source>
</evidence>
<evidence type="ECO:0000256" key="1">
    <source>
        <dbReference type="ARBA" id="ARBA00010641"/>
    </source>
</evidence>
<keyword evidence="2" id="KW-0805">Transcription regulation</keyword>
<dbReference type="Proteomes" id="UP000198510">
    <property type="component" value="Unassembled WGS sequence"/>
</dbReference>
<dbReference type="InterPro" id="IPR039425">
    <property type="entry name" value="RNA_pol_sigma-70-like"/>
</dbReference>
<accession>A0A1G9E8B4</accession>
<dbReference type="NCBIfam" id="TIGR02937">
    <property type="entry name" value="sigma70-ECF"/>
    <property type="match status" value="1"/>
</dbReference>
<dbReference type="SUPFAM" id="SSF88946">
    <property type="entry name" value="Sigma2 domain of RNA polymerase sigma factors"/>
    <property type="match status" value="1"/>
</dbReference>
<dbReference type="RefSeq" id="WP_089681389.1">
    <property type="nucleotide sequence ID" value="NZ_FNFO01000003.1"/>
</dbReference>
<keyword evidence="3" id="KW-0731">Sigma factor</keyword>
<dbReference type="Gene3D" id="1.10.1740.10">
    <property type="match status" value="1"/>
</dbReference>
<dbReference type="InterPro" id="IPR013324">
    <property type="entry name" value="RNA_pol_sigma_r3/r4-like"/>
</dbReference>
<dbReference type="InterPro" id="IPR013325">
    <property type="entry name" value="RNA_pol_sigma_r2"/>
</dbReference>
<reference evidence="6 7" key="1">
    <citation type="submission" date="2016-10" db="EMBL/GenBank/DDBJ databases">
        <authorList>
            <person name="de Groot N.N."/>
        </authorList>
    </citation>
    <scope>NUCLEOTIDE SEQUENCE [LARGE SCALE GENOMIC DNA]</scope>
    <source>
        <strain evidence="6 7">DSM 25186</strain>
    </source>
</reference>
<dbReference type="AlphaFoldDB" id="A0A1G9E8B4"/>
<dbReference type="GO" id="GO:0016987">
    <property type="term" value="F:sigma factor activity"/>
    <property type="evidence" value="ECO:0007669"/>
    <property type="project" value="UniProtKB-KW"/>
</dbReference>